<organism evidence="5 6">
    <name type="scientific">Eleusine coracana subsp. coracana</name>
    <dbReference type="NCBI Taxonomy" id="191504"/>
    <lineage>
        <taxon>Eukaryota</taxon>
        <taxon>Viridiplantae</taxon>
        <taxon>Streptophyta</taxon>
        <taxon>Embryophyta</taxon>
        <taxon>Tracheophyta</taxon>
        <taxon>Spermatophyta</taxon>
        <taxon>Magnoliopsida</taxon>
        <taxon>Liliopsida</taxon>
        <taxon>Poales</taxon>
        <taxon>Poaceae</taxon>
        <taxon>PACMAD clade</taxon>
        <taxon>Chloridoideae</taxon>
        <taxon>Cynodonteae</taxon>
        <taxon>Eleusininae</taxon>
        <taxon>Eleusine</taxon>
    </lineage>
</organism>
<dbReference type="SMART" id="SM00225">
    <property type="entry name" value="BTB"/>
    <property type="match status" value="1"/>
</dbReference>
<evidence type="ECO:0000259" key="3">
    <source>
        <dbReference type="PROSITE" id="PS50097"/>
    </source>
</evidence>
<dbReference type="InterPro" id="IPR008974">
    <property type="entry name" value="TRAF-like"/>
</dbReference>
<accession>A0AAV5FQC1</accession>
<dbReference type="PANTHER" id="PTHR26379">
    <property type="entry name" value="BTB/POZ AND MATH DOMAIN-CONTAINING PROTEIN 1"/>
    <property type="match status" value="1"/>
</dbReference>
<dbReference type="CDD" id="cd18280">
    <property type="entry name" value="BTB_POZ_BPM_plant"/>
    <property type="match status" value="1"/>
</dbReference>
<comment type="pathway">
    <text evidence="1">Protein modification; protein ubiquitination.</text>
</comment>
<feature type="domain" description="MATH" evidence="4">
    <location>
        <begin position="16"/>
        <end position="149"/>
    </location>
</feature>
<evidence type="ECO:0000313" key="5">
    <source>
        <dbReference type="EMBL" id="GJN36685.1"/>
    </source>
</evidence>
<comment type="caution">
    <text evidence="5">The sequence shown here is derived from an EMBL/GenBank/DDBJ whole genome shotgun (WGS) entry which is preliminary data.</text>
</comment>
<dbReference type="EMBL" id="BQKI01000090">
    <property type="protein sequence ID" value="GJN36685.1"/>
    <property type="molecule type" value="Genomic_DNA"/>
</dbReference>
<reference evidence="5" key="2">
    <citation type="submission" date="2021-12" db="EMBL/GenBank/DDBJ databases">
        <title>Resequencing data analysis of finger millet.</title>
        <authorList>
            <person name="Hatakeyama M."/>
            <person name="Aluri S."/>
            <person name="Balachadran M.T."/>
            <person name="Sivarajan S.R."/>
            <person name="Poveda L."/>
            <person name="Shimizu-Inatsugi R."/>
            <person name="Schlapbach R."/>
            <person name="Sreeman S.M."/>
            <person name="Shimizu K.K."/>
        </authorList>
    </citation>
    <scope>NUCLEOTIDE SEQUENCE</scope>
</reference>
<reference evidence="5" key="1">
    <citation type="journal article" date="2018" name="DNA Res.">
        <title>Multiple hybrid de novo genome assembly of finger millet, an orphan allotetraploid crop.</title>
        <authorList>
            <person name="Hatakeyama M."/>
            <person name="Aluri S."/>
            <person name="Balachadran M.T."/>
            <person name="Sivarajan S.R."/>
            <person name="Patrignani A."/>
            <person name="Gruter S."/>
            <person name="Poveda L."/>
            <person name="Shimizu-Inatsugi R."/>
            <person name="Baeten J."/>
            <person name="Francoijs K.J."/>
            <person name="Nataraja K.N."/>
            <person name="Reddy Y.A.N."/>
            <person name="Phadnis S."/>
            <person name="Ravikumar R.L."/>
            <person name="Schlapbach R."/>
            <person name="Sreeman S.M."/>
            <person name="Shimizu K.K."/>
        </authorList>
    </citation>
    <scope>NUCLEOTIDE SEQUENCE</scope>
</reference>
<dbReference type="PROSITE" id="PS50144">
    <property type="entry name" value="MATH"/>
    <property type="match status" value="1"/>
</dbReference>
<dbReference type="GO" id="GO:0016567">
    <property type="term" value="P:protein ubiquitination"/>
    <property type="evidence" value="ECO:0007669"/>
    <property type="project" value="InterPro"/>
</dbReference>
<protein>
    <submittedName>
        <fullName evidence="5">Uncharacterized protein</fullName>
    </submittedName>
</protein>
<evidence type="ECO:0000256" key="2">
    <source>
        <dbReference type="ARBA" id="ARBA00010846"/>
    </source>
</evidence>
<dbReference type="SUPFAM" id="SSF49599">
    <property type="entry name" value="TRAF domain-like"/>
    <property type="match status" value="1"/>
</dbReference>
<dbReference type="InterPro" id="IPR000210">
    <property type="entry name" value="BTB/POZ_dom"/>
</dbReference>
<gene>
    <name evidence="5" type="primary">gb25568</name>
    <name evidence="5" type="ORF">PR202_gb25568</name>
</gene>
<dbReference type="Gene3D" id="2.60.210.10">
    <property type="entry name" value="Apoptosis, Tumor Necrosis Factor Receptor Associated Protein 2, Chain A"/>
    <property type="match status" value="1"/>
</dbReference>
<dbReference type="CDD" id="cd00121">
    <property type="entry name" value="MATH"/>
    <property type="match status" value="1"/>
</dbReference>
<proteinExistence type="inferred from homology"/>
<dbReference type="PROSITE" id="PS50097">
    <property type="entry name" value="BTB"/>
    <property type="match status" value="1"/>
</dbReference>
<dbReference type="Proteomes" id="UP001054889">
    <property type="component" value="Unassembled WGS sequence"/>
</dbReference>
<dbReference type="Pfam" id="PF00651">
    <property type="entry name" value="BTB"/>
    <property type="match status" value="1"/>
</dbReference>
<dbReference type="Pfam" id="PF22486">
    <property type="entry name" value="MATH_2"/>
    <property type="match status" value="1"/>
</dbReference>
<dbReference type="InterPro" id="IPR056423">
    <property type="entry name" value="BACK_BPM_SPOP"/>
</dbReference>
<dbReference type="Pfam" id="PF24570">
    <property type="entry name" value="BACK_BPM_SPOP"/>
    <property type="match status" value="1"/>
</dbReference>
<dbReference type="InterPro" id="IPR011333">
    <property type="entry name" value="SKP1/BTB/POZ_sf"/>
</dbReference>
<dbReference type="Gene3D" id="1.25.40.420">
    <property type="match status" value="1"/>
</dbReference>
<evidence type="ECO:0000256" key="1">
    <source>
        <dbReference type="ARBA" id="ARBA00004906"/>
    </source>
</evidence>
<keyword evidence="6" id="KW-1185">Reference proteome</keyword>
<feature type="domain" description="BTB" evidence="3">
    <location>
        <begin position="187"/>
        <end position="254"/>
    </location>
</feature>
<dbReference type="AlphaFoldDB" id="A0AAV5FQC1"/>
<evidence type="ECO:0000259" key="4">
    <source>
        <dbReference type="PROSITE" id="PS50144"/>
    </source>
</evidence>
<dbReference type="PANTHER" id="PTHR26379:SF438">
    <property type="entry name" value="OS08G0128700 PROTEIN"/>
    <property type="match status" value="1"/>
</dbReference>
<evidence type="ECO:0000313" key="6">
    <source>
        <dbReference type="Proteomes" id="UP001054889"/>
    </source>
</evidence>
<comment type="similarity">
    <text evidence="2">Belongs to the Tdpoz family.</text>
</comment>
<dbReference type="InterPro" id="IPR045005">
    <property type="entry name" value="BPM1-6"/>
</dbReference>
<dbReference type="Gene3D" id="3.30.710.10">
    <property type="entry name" value="Potassium Channel Kv1.1, Chain A"/>
    <property type="match status" value="1"/>
</dbReference>
<name>A0AAV5FQC1_ELECO</name>
<dbReference type="SUPFAM" id="SSF54695">
    <property type="entry name" value="POZ domain"/>
    <property type="match status" value="1"/>
</dbReference>
<sequence>MPIPTTVSTSTPVAEQGKHVFHITGFSKHMGMGDHDDDGFIRSGNFKVGGYDWAIRLYPDGSFKQWKEYISVYLELMSINVKKVRAAYDLRLVDHSTGLSSSVHKAEPRMFNSRDGSRFAPQTPLFMKRNELESGGYLRDHRLTIVCIVQVFKEPQVSECELRPKIKVPPSDILQHLGRLLETGEAADVTFSVAEQTFPAHRTILIMRSPVFMAELCGPMCEAKTQHVIIKGMQPAVFRALLHFIYTDSLPMMDELSADDRSEMIRHLLVAADRYAVDRLKLMCESILCEELDMQNVAVVLALADQHQCNMLKDACLEFMSSSMDDVVSTAGYVELQRNCPSVLVDALVKMIQWFK</sequence>
<dbReference type="InterPro" id="IPR002083">
    <property type="entry name" value="MATH/TRAF_dom"/>
</dbReference>